<accession>A0ABP8ZFN2</accession>
<dbReference type="Gene3D" id="3.30.950.30">
    <property type="entry name" value="Schlafen, AAA domain"/>
    <property type="match status" value="1"/>
</dbReference>
<dbReference type="EMBL" id="BAABKN010000031">
    <property type="protein sequence ID" value="GAA4755577.1"/>
    <property type="molecule type" value="Genomic_DNA"/>
</dbReference>
<organism evidence="2 3">
    <name type="scientific">Nocardioides endophyticus</name>
    <dbReference type="NCBI Taxonomy" id="1353775"/>
    <lineage>
        <taxon>Bacteria</taxon>
        <taxon>Bacillati</taxon>
        <taxon>Actinomycetota</taxon>
        <taxon>Actinomycetes</taxon>
        <taxon>Propionibacteriales</taxon>
        <taxon>Nocardioidaceae</taxon>
        <taxon>Nocardioides</taxon>
    </lineage>
</organism>
<name>A0ABP8ZFN2_9ACTN</name>
<protein>
    <recommendedName>
        <fullName evidence="1">Schlafen AlbA-2 domain-containing protein</fullName>
    </recommendedName>
</protein>
<sequence length="454" mass="48812">MGVTTFRSRRLEALFGTTLATLTADHIALLVDSAVGEEFDLDFKGSLYGRSDADRRALASDVAALANTAGGMLIVGVQEDSRARASSAPGVVLSDGEASRMRQIVASLVAPLPAFDISLIPKNDDEQTGFFVVCVPPSPSAPHAVLINDGLRFPKRNGSTTRYLSEPEVAFAYRSRFSSAGQQQDRRCEVESQALTRLRRDRPWVVVTLVPDVAGDLALTTESVHRFRESILNQEAWSVTPMSVRFQRADVGWRRLRADGSTSEDASRAQSSRWVSIELHADGCGSYALQVPDLRERSQSVPEIRHEATLINDESLVAAVLTGLTRLGRHAEDAAASGGCIVGTRVLSEDLKSGVAIGHVRRGFAQSRSTNVVPSIAAIGAAALDDLANPGPDLVRLAARMCDELAQGAGIPELGQLSTEGEVRHRYWSHQAWPMVEAWAASHAIPVNEGSVDG</sequence>
<dbReference type="Pfam" id="PF04326">
    <property type="entry name" value="SLFN_AlbA_2"/>
    <property type="match status" value="1"/>
</dbReference>
<reference evidence="3" key="1">
    <citation type="journal article" date="2019" name="Int. J. Syst. Evol. Microbiol.">
        <title>The Global Catalogue of Microorganisms (GCM) 10K type strain sequencing project: providing services to taxonomists for standard genome sequencing and annotation.</title>
        <authorList>
            <consortium name="The Broad Institute Genomics Platform"/>
            <consortium name="The Broad Institute Genome Sequencing Center for Infectious Disease"/>
            <person name="Wu L."/>
            <person name="Ma J."/>
        </authorList>
    </citation>
    <scope>NUCLEOTIDE SEQUENCE [LARGE SCALE GENOMIC DNA]</scope>
    <source>
        <strain evidence="3">JCM 18532</strain>
    </source>
</reference>
<evidence type="ECO:0000259" key="1">
    <source>
        <dbReference type="Pfam" id="PF04326"/>
    </source>
</evidence>
<dbReference type="InterPro" id="IPR007421">
    <property type="entry name" value="Schlafen_AlbA_2_dom"/>
</dbReference>
<keyword evidence="3" id="KW-1185">Reference proteome</keyword>
<dbReference type="Proteomes" id="UP001499882">
    <property type="component" value="Unassembled WGS sequence"/>
</dbReference>
<dbReference type="InterPro" id="IPR038461">
    <property type="entry name" value="Schlafen_AlbA_2_dom_sf"/>
</dbReference>
<evidence type="ECO:0000313" key="2">
    <source>
        <dbReference type="EMBL" id="GAA4755577.1"/>
    </source>
</evidence>
<proteinExistence type="predicted"/>
<gene>
    <name evidence="2" type="ORF">GCM10023350_46360</name>
</gene>
<feature type="domain" description="Schlafen AlbA-2" evidence="1">
    <location>
        <begin position="40"/>
        <end position="162"/>
    </location>
</feature>
<comment type="caution">
    <text evidence="2">The sequence shown here is derived from an EMBL/GenBank/DDBJ whole genome shotgun (WGS) entry which is preliminary data.</text>
</comment>
<evidence type="ECO:0000313" key="3">
    <source>
        <dbReference type="Proteomes" id="UP001499882"/>
    </source>
</evidence>